<feature type="region of interest" description="Disordered" evidence="3">
    <location>
        <begin position="298"/>
        <end position="321"/>
    </location>
</feature>
<keyword evidence="2" id="KW-0175">Coiled coil</keyword>
<comment type="caution">
    <text evidence="4">The sequence shown here is derived from an EMBL/GenBank/DDBJ whole genome shotgun (WGS) entry which is preliminary data.</text>
</comment>
<feature type="compositionally biased region" description="Basic residues" evidence="3">
    <location>
        <begin position="151"/>
        <end position="169"/>
    </location>
</feature>
<dbReference type="Gene3D" id="1.20.5.110">
    <property type="match status" value="1"/>
</dbReference>
<evidence type="ECO:0000256" key="2">
    <source>
        <dbReference type="SAM" id="Coils"/>
    </source>
</evidence>
<name>A0ABR1FQN5_AURAN</name>
<evidence type="ECO:0000313" key="5">
    <source>
        <dbReference type="Proteomes" id="UP001363151"/>
    </source>
</evidence>
<evidence type="ECO:0000256" key="3">
    <source>
        <dbReference type="SAM" id="MobiDB-lite"/>
    </source>
</evidence>
<reference evidence="4 5" key="1">
    <citation type="submission" date="2024-03" db="EMBL/GenBank/DDBJ databases">
        <title>Aureococcus anophagefferens CCMP1851 and Kratosvirus quantuckense: Draft genome of a second virus-susceptible host strain in the model system.</title>
        <authorList>
            <person name="Chase E."/>
            <person name="Truchon A.R."/>
            <person name="Schepens W."/>
            <person name="Wilhelm S.W."/>
        </authorList>
    </citation>
    <scope>NUCLEOTIDE SEQUENCE [LARGE SCALE GENOMIC DNA]</scope>
    <source>
        <strain evidence="4 5">CCMP1851</strain>
    </source>
</reference>
<feature type="coiled-coil region" evidence="2">
    <location>
        <begin position="344"/>
        <end position="371"/>
    </location>
</feature>
<dbReference type="EMBL" id="JBBJCI010000290">
    <property type="protein sequence ID" value="KAK7235728.1"/>
    <property type="molecule type" value="Genomic_DNA"/>
</dbReference>
<keyword evidence="1" id="KW-0040">ANK repeat</keyword>
<sequence length="379" mass="40340">MKRTAAEVVLVHSVQAGTQAAAQALEVGDRIVQLGDLDLLNAKVDKKFWAARSSTPPRVARRARRRRRLPARGPRPWRHGLLVGTALALAAAHAATTTRRAPALDAAALAAAGDLDARDASGATALHVASGRGVRGAVAALLDAGASAAKRAARGRRRPRLRALARRRGGAAPRGPRGGGPRGRARRGGPDAAQRAGDYAGRRRRRRRALGRLQRLVGGLGCWGASLEARDGDGLTAAHALAVRRKHEALDCLLRCARVRRAACASRAPPPGGGAPLRRGATALHCCFAGEAAELLAARGGGDAPGGDDPDRRRRWRRRRRASATDAADLEGLKQGFAERGEKLSRLSDKAEELNNAAEEFERMCTRLNRDAQRGGRWW</sequence>
<feature type="region of interest" description="Disordered" evidence="3">
    <location>
        <begin position="151"/>
        <end position="205"/>
    </location>
</feature>
<dbReference type="Proteomes" id="UP001363151">
    <property type="component" value="Unassembled WGS sequence"/>
</dbReference>
<dbReference type="InterPro" id="IPR002110">
    <property type="entry name" value="Ankyrin_rpt"/>
</dbReference>
<proteinExistence type="predicted"/>
<dbReference type="SUPFAM" id="SSF58038">
    <property type="entry name" value="SNARE fusion complex"/>
    <property type="match status" value="1"/>
</dbReference>
<feature type="repeat" description="ANK" evidence="1">
    <location>
        <begin position="121"/>
        <end position="153"/>
    </location>
</feature>
<gene>
    <name evidence="4" type="ORF">SO694_00067142</name>
</gene>
<dbReference type="SUPFAM" id="SSF48403">
    <property type="entry name" value="Ankyrin repeat"/>
    <property type="match status" value="1"/>
</dbReference>
<keyword evidence="5" id="KW-1185">Reference proteome</keyword>
<dbReference type="InterPro" id="IPR036770">
    <property type="entry name" value="Ankyrin_rpt-contain_sf"/>
</dbReference>
<evidence type="ECO:0000256" key="1">
    <source>
        <dbReference type="PROSITE-ProRule" id="PRU00023"/>
    </source>
</evidence>
<protein>
    <recommendedName>
        <fullName evidence="6">V-SNARE coiled-coil homology domain-containing protein</fullName>
    </recommendedName>
</protein>
<dbReference type="Gene3D" id="1.25.40.20">
    <property type="entry name" value="Ankyrin repeat-containing domain"/>
    <property type="match status" value="1"/>
</dbReference>
<dbReference type="PROSITE" id="PS50297">
    <property type="entry name" value="ANK_REP_REGION"/>
    <property type="match status" value="1"/>
</dbReference>
<organism evidence="4 5">
    <name type="scientific">Aureococcus anophagefferens</name>
    <name type="common">Harmful bloom alga</name>
    <dbReference type="NCBI Taxonomy" id="44056"/>
    <lineage>
        <taxon>Eukaryota</taxon>
        <taxon>Sar</taxon>
        <taxon>Stramenopiles</taxon>
        <taxon>Ochrophyta</taxon>
        <taxon>Pelagophyceae</taxon>
        <taxon>Pelagomonadales</taxon>
        <taxon>Pelagomonadaceae</taxon>
        <taxon>Aureococcus</taxon>
    </lineage>
</organism>
<dbReference type="PROSITE" id="PS50088">
    <property type="entry name" value="ANK_REPEAT"/>
    <property type="match status" value="1"/>
</dbReference>
<accession>A0ABR1FQN5</accession>
<evidence type="ECO:0008006" key="6">
    <source>
        <dbReference type="Google" id="ProtNLM"/>
    </source>
</evidence>
<feature type="compositionally biased region" description="Low complexity" evidence="3">
    <location>
        <begin position="190"/>
        <end position="199"/>
    </location>
</feature>
<evidence type="ECO:0000313" key="4">
    <source>
        <dbReference type="EMBL" id="KAK7235728.1"/>
    </source>
</evidence>